<feature type="domain" description="HTH araC/xylS-type" evidence="4">
    <location>
        <begin position="175"/>
        <end position="273"/>
    </location>
</feature>
<gene>
    <name evidence="5" type="ORF">AVDCRST_MAG01-01-2887</name>
</gene>
<dbReference type="Pfam" id="PF12833">
    <property type="entry name" value="HTH_18"/>
    <property type="match status" value="1"/>
</dbReference>
<dbReference type="InterPro" id="IPR014710">
    <property type="entry name" value="RmlC-like_jellyroll"/>
</dbReference>
<dbReference type="GO" id="GO:0003700">
    <property type="term" value="F:DNA-binding transcription factor activity"/>
    <property type="evidence" value="ECO:0007669"/>
    <property type="project" value="InterPro"/>
</dbReference>
<dbReference type="InterPro" id="IPR018062">
    <property type="entry name" value="HTH_AraC-typ_CS"/>
</dbReference>
<dbReference type="PROSITE" id="PS00041">
    <property type="entry name" value="HTH_ARAC_FAMILY_1"/>
    <property type="match status" value="1"/>
</dbReference>
<dbReference type="InterPro" id="IPR003313">
    <property type="entry name" value="AraC-bd"/>
</dbReference>
<dbReference type="InterPro" id="IPR018060">
    <property type="entry name" value="HTH_AraC"/>
</dbReference>
<dbReference type="PANTHER" id="PTHR43280">
    <property type="entry name" value="ARAC-FAMILY TRANSCRIPTIONAL REGULATOR"/>
    <property type="match status" value="1"/>
</dbReference>
<dbReference type="SUPFAM" id="SSF46689">
    <property type="entry name" value="Homeodomain-like"/>
    <property type="match status" value="2"/>
</dbReference>
<dbReference type="SMART" id="SM00342">
    <property type="entry name" value="HTH_ARAC"/>
    <property type="match status" value="1"/>
</dbReference>
<dbReference type="InterPro" id="IPR020449">
    <property type="entry name" value="Tscrpt_reg_AraC-type_HTH"/>
</dbReference>
<name>A0A6J4PZW8_9ACTN</name>
<dbReference type="PROSITE" id="PS01124">
    <property type="entry name" value="HTH_ARAC_FAMILY_2"/>
    <property type="match status" value="1"/>
</dbReference>
<proteinExistence type="predicted"/>
<dbReference type="InterPro" id="IPR009057">
    <property type="entry name" value="Homeodomain-like_sf"/>
</dbReference>
<accession>A0A6J4PZW8</accession>
<dbReference type="Gene3D" id="1.10.10.60">
    <property type="entry name" value="Homeodomain-like"/>
    <property type="match status" value="2"/>
</dbReference>
<dbReference type="AlphaFoldDB" id="A0A6J4PZW8"/>
<dbReference type="Pfam" id="PF02311">
    <property type="entry name" value="AraC_binding"/>
    <property type="match status" value="1"/>
</dbReference>
<dbReference type="PANTHER" id="PTHR43280:SF27">
    <property type="entry name" value="TRANSCRIPTIONAL REGULATOR MTLR"/>
    <property type="match status" value="1"/>
</dbReference>
<dbReference type="InterPro" id="IPR037923">
    <property type="entry name" value="HTH-like"/>
</dbReference>
<evidence type="ECO:0000313" key="5">
    <source>
        <dbReference type="EMBL" id="CAA9430434.1"/>
    </source>
</evidence>
<dbReference type="SUPFAM" id="SSF51215">
    <property type="entry name" value="Regulatory protein AraC"/>
    <property type="match status" value="1"/>
</dbReference>
<evidence type="ECO:0000259" key="4">
    <source>
        <dbReference type="PROSITE" id="PS01124"/>
    </source>
</evidence>
<reference evidence="5" key="1">
    <citation type="submission" date="2020-02" db="EMBL/GenBank/DDBJ databases">
        <authorList>
            <person name="Meier V. D."/>
        </authorList>
    </citation>
    <scope>NUCLEOTIDE SEQUENCE</scope>
    <source>
        <strain evidence="5">AVDCRST_MAG01</strain>
    </source>
</reference>
<dbReference type="PRINTS" id="PR00032">
    <property type="entry name" value="HTHARAC"/>
</dbReference>
<keyword evidence="3" id="KW-0804">Transcription</keyword>
<evidence type="ECO:0000256" key="1">
    <source>
        <dbReference type="ARBA" id="ARBA00023015"/>
    </source>
</evidence>
<keyword evidence="1" id="KW-0805">Transcription regulation</keyword>
<organism evidence="5">
    <name type="scientific">uncultured Rubrobacteraceae bacterium</name>
    <dbReference type="NCBI Taxonomy" id="349277"/>
    <lineage>
        <taxon>Bacteria</taxon>
        <taxon>Bacillati</taxon>
        <taxon>Actinomycetota</taxon>
        <taxon>Rubrobacteria</taxon>
        <taxon>Rubrobacterales</taxon>
        <taxon>Rubrobacteraceae</taxon>
        <taxon>environmental samples</taxon>
    </lineage>
</organism>
<evidence type="ECO:0000256" key="2">
    <source>
        <dbReference type="ARBA" id="ARBA00023125"/>
    </source>
</evidence>
<protein>
    <recommendedName>
        <fullName evidence="4">HTH araC/xylS-type domain-containing protein</fullName>
    </recommendedName>
</protein>
<dbReference type="Gene3D" id="2.60.120.10">
    <property type="entry name" value="Jelly Rolls"/>
    <property type="match status" value="1"/>
</dbReference>
<dbReference type="GO" id="GO:0043565">
    <property type="term" value="F:sequence-specific DNA binding"/>
    <property type="evidence" value="ECO:0007669"/>
    <property type="project" value="InterPro"/>
</dbReference>
<dbReference type="EMBL" id="CADCUW010000383">
    <property type="protein sequence ID" value="CAA9430434.1"/>
    <property type="molecule type" value="Genomic_DNA"/>
</dbReference>
<keyword evidence="2" id="KW-0238">DNA-binding</keyword>
<evidence type="ECO:0000256" key="3">
    <source>
        <dbReference type="ARBA" id="ARBA00023163"/>
    </source>
</evidence>
<sequence length="293" mass="33596">MEKDVVRTDLDEVPGFEIWRGRPFTSMPFHWHDQVEINYAVGGSLTYLLAGSVVEVAPGRLSMFWAGMPHSVVGGTEVEDFYWVYVPLVWVLRWGLPDPFMRRLMSGEMLVDEPSELDRMVLDRWNEELPGANGRRRRLITREVESRVTRIALAQAGETGDEHAPSEGGSLRKVSEMARYLAENHAGRLRLKDVARHVGLHPNYAMTLFRRRYGMTLSTYLTRLRVCQAQYLLISTDQDVTRIAFETGFGSVSRFYEAFKTVSGQTPRQYRLLHEMPDLPDRTQESPSNPCAR</sequence>